<name>A0A1T3P3L7_9ACTN</name>
<dbReference type="STRING" id="159449.B4N89_23775"/>
<keyword evidence="2" id="KW-1185">Reference proteome</keyword>
<evidence type="ECO:0000313" key="2">
    <source>
        <dbReference type="Proteomes" id="UP000190037"/>
    </source>
</evidence>
<evidence type="ECO:0008006" key="3">
    <source>
        <dbReference type="Google" id="ProtNLM"/>
    </source>
</evidence>
<dbReference type="InterPro" id="IPR025851">
    <property type="entry name" value="SUKH-4"/>
</dbReference>
<gene>
    <name evidence="1" type="ORF">B4N89_23775</name>
</gene>
<dbReference type="Proteomes" id="UP000190037">
    <property type="component" value="Unassembled WGS sequence"/>
</dbReference>
<dbReference type="EMBL" id="MWQN01000001">
    <property type="protein sequence ID" value="OPC83555.1"/>
    <property type="molecule type" value="Genomic_DNA"/>
</dbReference>
<comment type="caution">
    <text evidence="1">The sequence shown here is derived from an EMBL/GenBank/DDBJ whole genome shotgun (WGS) entry which is preliminary data.</text>
</comment>
<dbReference type="OrthoDB" id="4229216at2"/>
<sequence>MIFDIDRGRLLEAFPERRVVRASRAALAEVEGRAEDLDFLCDVGLPQGLFQIAPALAGEEGAQPSRLLDLGDPDEGVDLPELDGVGPVLLLGGIQHWYVFLHLETGRIHAFAEDGADYCTINGDLSSLCTMLWLLEKETPRTAPGTRGPGNDEYAHVADSVRARIEPRDPLPYQGDSLWVFYFGSYVDGLYPLS</sequence>
<reference evidence="1 2" key="1">
    <citation type="submission" date="2017-03" db="EMBL/GenBank/DDBJ databases">
        <title>Draft genome sequence of Streptomyces scabrisporus NF3, endophyte isolated from Amphipterygium adstringens.</title>
        <authorList>
            <person name="Vazquez M."/>
            <person name="Ceapa C.D."/>
            <person name="Rodriguez Luna D."/>
            <person name="Sanchez Esquivel S."/>
        </authorList>
    </citation>
    <scope>NUCLEOTIDE SEQUENCE [LARGE SCALE GENOMIC DNA]</scope>
    <source>
        <strain evidence="1 2">NF3</strain>
    </source>
</reference>
<dbReference type="RefSeq" id="WP_078977838.1">
    <property type="nucleotide sequence ID" value="NZ_MWQN01000001.1"/>
</dbReference>
<accession>A0A1T3P3L7</accession>
<protein>
    <recommendedName>
        <fullName evidence="3">SUKH-4 immunity protein</fullName>
    </recommendedName>
</protein>
<proteinExistence type="predicted"/>
<dbReference type="Pfam" id="PF14435">
    <property type="entry name" value="SUKH-4"/>
    <property type="match status" value="1"/>
</dbReference>
<organism evidence="1 2">
    <name type="scientific">Embleya scabrispora</name>
    <dbReference type="NCBI Taxonomy" id="159449"/>
    <lineage>
        <taxon>Bacteria</taxon>
        <taxon>Bacillati</taxon>
        <taxon>Actinomycetota</taxon>
        <taxon>Actinomycetes</taxon>
        <taxon>Kitasatosporales</taxon>
        <taxon>Streptomycetaceae</taxon>
        <taxon>Embleya</taxon>
    </lineage>
</organism>
<dbReference type="AlphaFoldDB" id="A0A1T3P3L7"/>
<evidence type="ECO:0000313" key="1">
    <source>
        <dbReference type="EMBL" id="OPC83555.1"/>
    </source>
</evidence>